<dbReference type="AlphaFoldDB" id="A0A0S4RFE6"/>
<proteinExistence type="predicted"/>
<dbReference type="RefSeq" id="WP_258058504.1">
    <property type="nucleotide sequence ID" value="NZ_FAUZ01000005.1"/>
</dbReference>
<keyword evidence="2" id="KW-1185">Reference proteome</keyword>
<accession>A0A0S4RFE6</accession>
<name>A0A0S4RFE6_CAMHY</name>
<evidence type="ECO:0000313" key="2">
    <source>
        <dbReference type="Proteomes" id="UP000052237"/>
    </source>
</evidence>
<organism evidence="1 2">
    <name type="scientific">Campylobacter hyointestinalis subsp. hyointestinalis</name>
    <dbReference type="NCBI Taxonomy" id="91352"/>
    <lineage>
        <taxon>Bacteria</taxon>
        <taxon>Pseudomonadati</taxon>
        <taxon>Campylobacterota</taxon>
        <taxon>Epsilonproteobacteria</taxon>
        <taxon>Campylobacterales</taxon>
        <taxon>Campylobacteraceae</taxon>
        <taxon>Campylobacter</taxon>
    </lineage>
</organism>
<reference evidence="1 2" key="1">
    <citation type="submission" date="2015-11" db="EMBL/GenBank/DDBJ databases">
        <authorList>
            <consortium name="Pathogen Informatics"/>
        </authorList>
    </citation>
    <scope>NUCLEOTIDE SEQUENCE [LARGE SCALE GENOMIC DNA]</scope>
    <source>
        <strain evidence="1 2">006A-0059</strain>
    </source>
</reference>
<sequence length="40" mass="4464">MNAIFFQQLGDSIKDILEVIKQASMSDQITQIIKAKKVVA</sequence>
<dbReference type="EMBL" id="FAVB01000001">
    <property type="protein sequence ID" value="CUU72786.1"/>
    <property type="molecule type" value="Genomic_DNA"/>
</dbReference>
<gene>
    <name evidence="1" type="ORF">ERS686654_00457</name>
</gene>
<comment type="caution">
    <text evidence="1">The sequence shown here is derived from an EMBL/GenBank/DDBJ whole genome shotgun (WGS) entry which is preliminary data.</text>
</comment>
<protein>
    <submittedName>
        <fullName evidence="1">Uncharacterized protein</fullName>
    </submittedName>
</protein>
<evidence type="ECO:0000313" key="1">
    <source>
        <dbReference type="EMBL" id="CUU72786.1"/>
    </source>
</evidence>
<dbReference type="Proteomes" id="UP000052237">
    <property type="component" value="Unassembled WGS sequence"/>
</dbReference>